<name>A0ABW3U1B6_9BACL</name>
<organism evidence="1 2">
    <name type="scientific">Sporosarcina contaminans</name>
    <dbReference type="NCBI Taxonomy" id="633403"/>
    <lineage>
        <taxon>Bacteria</taxon>
        <taxon>Bacillati</taxon>
        <taxon>Bacillota</taxon>
        <taxon>Bacilli</taxon>
        <taxon>Bacillales</taxon>
        <taxon>Caryophanaceae</taxon>
        <taxon>Sporosarcina</taxon>
    </lineage>
</organism>
<protein>
    <submittedName>
        <fullName evidence="1">Uncharacterized protein</fullName>
    </submittedName>
</protein>
<dbReference type="RefSeq" id="WP_336825161.1">
    <property type="nucleotide sequence ID" value="NZ_JBHTLT010000126.1"/>
</dbReference>
<evidence type="ECO:0000313" key="1">
    <source>
        <dbReference type="EMBL" id="MFD1206578.1"/>
    </source>
</evidence>
<reference evidence="2" key="1">
    <citation type="journal article" date="2019" name="Int. J. Syst. Evol. Microbiol.">
        <title>The Global Catalogue of Microorganisms (GCM) 10K type strain sequencing project: providing services to taxonomists for standard genome sequencing and annotation.</title>
        <authorList>
            <consortium name="The Broad Institute Genomics Platform"/>
            <consortium name="The Broad Institute Genome Sequencing Center for Infectious Disease"/>
            <person name="Wu L."/>
            <person name="Ma J."/>
        </authorList>
    </citation>
    <scope>NUCLEOTIDE SEQUENCE [LARGE SCALE GENOMIC DNA]</scope>
    <source>
        <strain evidence="2">CCUG 53915</strain>
    </source>
</reference>
<dbReference type="Proteomes" id="UP001597231">
    <property type="component" value="Unassembled WGS sequence"/>
</dbReference>
<comment type="caution">
    <text evidence="1">The sequence shown here is derived from an EMBL/GenBank/DDBJ whole genome shotgun (WGS) entry which is preliminary data.</text>
</comment>
<sequence>MSRKFMVAVTIDHHIGMEGIFVSCDVQMNRIVVFEQITTE</sequence>
<proteinExistence type="predicted"/>
<accession>A0ABW3U1B6</accession>
<evidence type="ECO:0000313" key="2">
    <source>
        <dbReference type="Proteomes" id="UP001597231"/>
    </source>
</evidence>
<dbReference type="EMBL" id="JBHTLT010000126">
    <property type="protein sequence ID" value="MFD1206578.1"/>
    <property type="molecule type" value="Genomic_DNA"/>
</dbReference>
<gene>
    <name evidence="1" type="ORF">ACFQ38_15895</name>
</gene>
<keyword evidence="2" id="KW-1185">Reference proteome</keyword>